<comment type="caution">
    <text evidence="1">The sequence shown here is derived from an EMBL/GenBank/DDBJ whole genome shotgun (WGS) entry which is preliminary data.</text>
</comment>
<dbReference type="AlphaFoldDB" id="D2ZWR3"/>
<gene>
    <name evidence="1" type="ORF">NEIMUCOT_05061</name>
</gene>
<name>D2ZWR3_NEIM2</name>
<accession>D2ZWR3</accession>
<reference evidence="1 2" key="1">
    <citation type="submission" date="2009-10" db="EMBL/GenBank/DDBJ databases">
        <authorList>
            <person name="Weinstock G."/>
            <person name="Sodergren E."/>
            <person name="Clifton S."/>
            <person name="Fulton L."/>
            <person name="Fulton B."/>
            <person name="Courtney L."/>
            <person name="Fronick C."/>
            <person name="Harrison M."/>
            <person name="Strong C."/>
            <person name="Farmer C."/>
            <person name="Delahaunty K."/>
            <person name="Markovic C."/>
            <person name="Hall O."/>
            <person name="Minx P."/>
            <person name="Tomlinson C."/>
            <person name="Mitreva M."/>
            <person name="Nelson J."/>
            <person name="Hou S."/>
            <person name="Wollam A."/>
            <person name="Pepin K.H."/>
            <person name="Johnson M."/>
            <person name="Bhonagiri V."/>
            <person name="Nash W.E."/>
            <person name="Warren W."/>
            <person name="Chinwalla A."/>
            <person name="Mardis E.R."/>
            <person name="Wilson R.K."/>
        </authorList>
    </citation>
    <scope>NUCLEOTIDE SEQUENCE [LARGE SCALE GENOMIC DNA]</scope>
    <source>
        <strain evidence="2">ATCC 25996 / DSM 4631 / NCTC 10774 / M26</strain>
    </source>
</reference>
<organism evidence="1 2">
    <name type="scientific">Neisseria mucosa (strain ATCC 25996 / DSM 4631 / NCTC 10774 / M26)</name>
    <dbReference type="NCBI Taxonomy" id="546266"/>
    <lineage>
        <taxon>Bacteria</taxon>
        <taxon>Pseudomonadati</taxon>
        <taxon>Pseudomonadota</taxon>
        <taxon>Betaproteobacteria</taxon>
        <taxon>Neisseriales</taxon>
        <taxon>Neisseriaceae</taxon>
        <taxon>Neisseria</taxon>
    </lineage>
</organism>
<dbReference type="EMBL" id="ACDX02000008">
    <property type="protein sequence ID" value="EFC88389.1"/>
    <property type="molecule type" value="Genomic_DNA"/>
</dbReference>
<dbReference type="Proteomes" id="UP000003344">
    <property type="component" value="Unassembled WGS sequence"/>
</dbReference>
<protein>
    <submittedName>
        <fullName evidence="1">Uncharacterized protein</fullName>
    </submittedName>
</protein>
<evidence type="ECO:0000313" key="2">
    <source>
        <dbReference type="Proteomes" id="UP000003344"/>
    </source>
</evidence>
<evidence type="ECO:0000313" key="1">
    <source>
        <dbReference type="EMBL" id="EFC88389.1"/>
    </source>
</evidence>
<proteinExistence type="predicted"/>
<sequence>MGVDDFGFAQGFEFGGKLRGAAADVQAAGQFAVCRQPAFDAAFHNVGNAGDAAADFGFAATGKRGFVCQYGFGDVELVHAALGEQFGAAGIRVGDWARLFGLFVKLLIGNDKAAADGVVNLFFEFAAVFAVGGEIQSVRVFGQHLVAAYIQVAVGVEADFASVEAEDVLRADAFETVGDVGEGDVVRQAAFQAEQEGVECAVSASCQRQRAVNVDNDALGLCVQP</sequence>